<organism evidence="1 2">
    <name type="scientific">Devosia ginsengisoli</name>
    <dbReference type="NCBI Taxonomy" id="400770"/>
    <lineage>
        <taxon>Bacteria</taxon>
        <taxon>Pseudomonadati</taxon>
        <taxon>Pseudomonadota</taxon>
        <taxon>Alphaproteobacteria</taxon>
        <taxon>Hyphomicrobiales</taxon>
        <taxon>Devosiaceae</taxon>
        <taxon>Devosia</taxon>
    </lineage>
</organism>
<evidence type="ECO:0000313" key="2">
    <source>
        <dbReference type="Proteomes" id="UP000315364"/>
    </source>
</evidence>
<proteinExistence type="predicted"/>
<protein>
    <submittedName>
        <fullName evidence="1">Uncharacterized protein</fullName>
    </submittedName>
</protein>
<name>A0A5B8LVD1_9HYPH</name>
<accession>A0A5B8LVD1</accession>
<dbReference type="Proteomes" id="UP000315364">
    <property type="component" value="Chromosome"/>
</dbReference>
<dbReference type="RefSeq" id="WP_146290645.1">
    <property type="nucleotide sequence ID" value="NZ_CP042304.1"/>
</dbReference>
<dbReference type="KEGG" id="dea:FPZ08_14420"/>
<gene>
    <name evidence="1" type="ORF">FPZ08_14420</name>
</gene>
<keyword evidence="2" id="KW-1185">Reference proteome</keyword>
<dbReference type="EMBL" id="CP042304">
    <property type="protein sequence ID" value="QDZ11829.1"/>
    <property type="molecule type" value="Genomic_DNA"/>
</dbReference>
<sequence length="294" mass="34023">MVFPFQDINHQDRFEAGRSLVQRGGAAAAMCGAKTRNGGSCRQPPLKEHTRCLRHAGPKAATEHRDRQWRDVQRGRISWEDFALAELKRAANRLRWRWKKDPWAPGRTIDLGEHEDRFQIELGRPDERGQAIAPAVLDWLRWKFRRMQLDRRRDGEWADLLRHEYPDRVRAAGPAPKMEANEWAGPEPEAAVWASRVPSTTSKRGRLDRVRVRRPEDDREIRAVPRKENPEAERVALARVAHENRVVVAPLIQKCTSEDEEIAFLRVLRACVENPNDQKARAKWIEAARTLSAR</sequence>
<reference evidence="1 2" key="1">
    <citation type="submission" date="2019-07" db="EMBL/GenBank/DDBJ databases">
        <title>Full genome sequence of Devosia sp. Gsoil 520.</title>
        <authorList>
            <person name="Im W.-T."/>
        </authorList>
    </citation>
    <scope>NUCLEOTIDE SEQUENCE [LARGE SCALE GENOMIC DNA]</scope>
    <source>
        <strain evidence="1 2">Gsoil 520</strain>
    </source>
</reference>
<evidence type="ECO:0000313" key="1">
    <source>
        <dbReference type="EMBL" id="QDZ11829.1"/>
    </source>
</evidence>
<dbReference type="OrthoDB" id="7597230at2"/>
<dbReference type="AlphaFoldDB" id="A0A5B8LVD1"/>